<name>A0AAN5CQ50_9BILA</name>
<sequence>MTHSSCFSCPLSKPLPQFLLIRCFSDFLFSSLSPSSSPSQSPMRASTTKSNCPRRDSVDSHLPMNYPFASSTTPVRLPKSSMRRGLLRRRDRVPSVTISSSTACSLSETLLVAMKCSESVSI</sequence>
<evidence type="ECO:0000313" key="2">
    <source>
        <dbReference type="EMBL" id="GMR48385.1"/>
    </source>
</evidence>
<dbReference type="Proteomes" id="UP001328107">
    <property type="component" value="Unassembled WGS sequence"/>
</dbReference>
<feature type="compositionally biased region" description="Low complexity" evidence="1">
    <location>
        <begin position="32"/>
        <end position="42"/>
    </location>
</feature>
<protein>
    <submittedName>
        <fullName evidence="2">Uncharacterized protein</fullName>
    </submittedName>
</protein>
<dbReference type="EMBL" id="BTRK01000004">
    <property type="protein sequence ID" value="GMR48385.1"/>
    <property type="molecule type" value="Genomic_DNA"/>
</dbReference>
<evidence type="ECO:0000256" key="1">
    <source>
        <dbReference type="SAM" id="MobiDB-lite"/>
    </source>
</evidence>
<organism evidence="2 3">
    <name type="scientific">Pristionchus mayeri</name>
    <dbReference type="NCBI Taxonomy" id="1317129"/>
    <lineage>
        <taxon>Eukaryota</taxon>
        <taxon>Metazoa</taxon>
        <taxon>Ecdysozoa</taxon>
        <taxon>Nematoda</taxon>
        <taxon>Chromadorea</taxon>
        <taxon>Rhabditida</taxon>
        <taxon>Rhabditina</taxon>
        <taxon>Diplogasteromorpha</taxon>
        <taxon>Diplogasteroidea</taxon>
        <taxon>Neodiplogasteridae</taxon>
        <taxon>Pristionchus</taxon>
    </lineage>
</organism>
<evidence type="ECO:0000313" key="3">
    <source>
        <dbReference type="Proteomes" id="UP001328107"/>
    </source>
</evidence>
<gene>
    <name evidence="2" type="ORF">PMAYCL1PPCAC_18580</name>
</gene>
<reference evidence="3" key="1">
    <citation type="submission" date="2022-10" db="EMBL/GenBank/DDBJ databases">
        <title>Genome assembly of Pristionchus species.</title>
        <authorList>
            <person name="Yoshida K."/>
            <person name="Sommer R.J."/>
        </authorList>
    </citation>
    <scope>NUCLEOTIDE SEQUENCE [LARGE SCALE GENOMIC DNA]</scope>
    <source>
        <strain evidence="3">RS5460</strain>
    </source>
</reference>
<comment type="caution">
    <text evidence="2">The sequence shown here is derived from an EMBL/GenBank/DDBJ whole genome shotgun (WGS) entry which is preliminary data.</text>
</comment>
<dbReference type="AlphaFoldDB" id="A0AAN5CQ50"/>
<accession>A0AAN5CQ50</accession>
<feature type="region of interest" description="Disordered" evidence="1">
    <location>
        <begin position="32"/>
        <end position="63"/>
    </location>
</feature>
<proteinExistence type="predicted"/>
<keyword evidence="3" id="KW-1185">Reference proteome</keyword>